<feature type="compositionally biased region" description="Basic and acidic residues" evidence="1">
    <location>
        <begin position="199"/>
        <end position="209"/>
    </location>
</feature>
<feature type="compositionally biased region" description="Low complexity" evidence="1">
    <location>
        <begin position="413"/>
        <end position="429"/>
    </location>
</feature>
<feature type="compositionally biased region" description="Low complexity" evidence="1">
    <location>
        <begin position="533"/>
        <end position="549"/>
    </location>
</feature>
<evidence type="ECO:0000313" key="3">
    <source>
        <dbReference type="EMBL" id="ANO52291.1"/>
    </source>
</evidence>
<dbReference type="Proteomes" id="UP000092695">
    <property type="component" value="Chromosome"/>
</dbReference>
<dbReference type="OrthoDB" id="6717714at2"/>
<dbReference type="AlphaFoldDB" id="A0A193LIH5"/>
<dbReference type="InterPro" id="IPR021834">
    <property type="entry name" value="DUF3426"/>
</dbReference>
<dbReference type="KEGG" id="woc:BA177_14820"/>
<evidence type="ECO:0000256" key="1">
    <source>
        <dbReference type="SAM" id="MobiDB-lite"/>
    </source>
</evidence>
<dbReference type="Pfam" id="PF11906">
    <property type="entry name" value="DUF3426"/>
    <property type="match status" value="1"/>
</dbReference>
<feature type="region of interest" description="Disordered" evidence="1">
    <location>
        <begin position="365"/>
        <end position="469"/>
    </location>
</feature>
<feature type="compositionally biased region" description="Acidic residues" evidence="1">
    <location>
        <begin position="93"/>
        <end position="110"/>
    </location>
</feature>
<feature type="domain" description="Zinc finger/thioredoxin putative" evidence="2">
    <location>
        <begin position="1"/>
        <end position="37"/>
    </location>
</feature>
<evidence type="ECO:0000259" key="2">
    <source>
        <dbReference type="Pfam" id="PF13719"/>
    </source>
</evidence>
<organism evidence="3 4">
    <name type="scientific">Woeseia oceani</name>
    <dbReference type="NCBI Taxonomy" id="1548547"/>
    <lineage>
        <taxon>Bacteria</taxon>
        <taxon>Pseudomonadati</taxon>
        <taxon>Pseudomonadota</taxon>
        <taxon>Gammaproteobacteria</taxon>
        <taxon>Woeseiales</taxon>
        <taxon>Woeseiaceae</taxon>
        <taxon>Woeseia</taxon>
    </lineage>
</organism>
<gene>
    <name evidence="3" type="ORF">BA177_14820</name>
</gene>
<feature type="region of interest" description="Disordered" evidence="1">
    <location>
        <begin position="146"/>
        <end position="326"/>
    </location>
</feature>
<accession>A0A193LIH5</accession>
<reference evidence="3 4" key="1">
    <citation type="submission" date="2016-06" db="EMBL/GenBank/DDBJ databases">
        <title>Complete genome sequence of a deep-branching marine Gamma Proteobacterium Woeseia oceani type strain XK5.</title>
        <authorList>
            <person name="Mu D."/>
            <person name="Du Z."/>
        </authorList>
    </citation>
    <scope>NUCLEOTIDE SEQUENCE [LARGE SCALE GENOMIC DNA]</scope>
    <source>
        <strain evidence="3 4">XK5</strain>
    </source>
</reference>
<dbReference type="Pfam" id="PF13719">
    <property type="entry name" value="Zn_ribbon_5"/>
    <property type="match status" value="1"/>
</dbReference>
<feature type="compositionally biased region" description="Acidic residues" evidence="1">
    <location>
        <begin position="448"/>
        <end position="460"/>
    </location>
</feature>
<dbReference type="InterPro" id="IPR011723">
    <property type="entry name" value="Znf/thioredoxin_put"/>
</dbReference>
<dbReference type="STRING" id="1548547.BA177_14820"/>
<evidence type="ECO:0000313" key="4">
    <source>
        <dbReference type="Proteomes" id="UP000092695"/>
    </source>
</evidence>
<feature type="compositionally biased region" description="Basic and acidic residues" evidence="1">
    <location>
        <begin position="398"/>
        <end position="412"/>
    </location>
</feature>
<proteinExistence type="predicted"/>
<name>A0A193LIH5_9GAMM</name>
<feature type="region of interest" description="Disordered" evidence="1">
    <location>
        <begin position="92"/>
        <end position="115"/>
    </location>
</feature>
<keyword evidence="4" id="KW-1185">Reference proteome</keyword>
<dbReference type="NCBIfam" id="TIGR02098">
    <property type="entry name" value="MJ0042_CXXC"/>
    <property type="match status" value="1"/>
</dbReference>
<sequence length="722" mass="77605">MYTVCPECKSAFRLNARILKQAHGRVRCGGCSSTFNAIDHLAEDLPDDEPGNTQTAHTFDERSKELLQTLDQLTGPDAVRIEDTGVEWRVLDVDNDSGNDGGADTDETDDSQSPGAIQWSLEDADNDVPDDNGGTAEYSAHAAAELEASDESEINSAAQQPAYSDEIGIEEHEAGDAPEMDIGTSDAEFEGATADDPATEPRQDIRYDDNTPLPDEFFRPSDDFPIDAPEADSEHLTTATSPDVDETPTMAGEELSAELAFGDIDEWQDLLSEVTTDDESEAPASDPLSDDHTNDDREVDTDASDDTALQNQDHTDGDSVELATDEVSLKLADTDLHSDDAPQGTDDTLVVSEFVPEPDAPQLELEADLNGDETVAQRLTDDIDADADADADTDNDYAAERVADEPTDDRLSSARAQDAAADAEASADAAPDETANDAPAADLSVDREADDDTAADDESAPEQPVDDRSVEMEIDQELMRAAAESADDPDDRQHDAGENLLVETIIMEGDTVTDLIGDTELQFNTELLDTGLDADQQAPDGTAAGAPPASRRRRGLGIAATLVLGLLLAAQLLHANRATLATSPVFESTLAPIYRAIGQPVTPAWDVRGWRFESTTGSTDNTDQRLTINSRISNKSNQALPYPLVYVSLTDRFEEIVGSRILRPEEYLAGNVSHRKPVAPGADFNAVITIDSPAAEATGFKLNVCYRTGSQQLRCAIEDFRQ</sequence>
<feature type="compositionally biased region" description="Acidic residues" evidence="1">
    <location>
        <begin position="382"/>
        <end position="397"/>
    </location>
</feature>
<dbReference type="EMBL" id="CP016268">
    <property type="protein sequence ID" value="ANO52291.1"/>
    <property type="molecule type" value="Genomic_DNA"/>
</dbReference>
<feature type="region of interest" description="Disordered" evidence="1">
    <location>
        <begin position="531"/>
        <end position="551"/>
    </location>
</feature>
<protein>
    <recommendedName>
        <fullName evidence="2">Zinc finger/thioredoxin putative domain-containing protein</fullName>
    </recommendedName>
</protein>